<organism evidence="2 3">
    <name type="scientific">Dryococelus australis</name>
    <dbReference type="NCBI Taxonomy" id="614101"/>
    <lineage>
        <taxon>Eukaryota</taxon>
        <taxon>Metazoa</taxon>
        <taxon>Ecdysozoa</taxon>
        <taxon>Arthropoda</taxon>
        <taxon>Hexapoda</taxon>
        <taxon>Insecta</taxon>
        <taxon>Pterygota</taxon>
        <taxon>Neoptera</taxon>
        <taxon>Polyneoptera</taxon>
        <taxon>Phasmatodea</taxon>
        <taxon>Verophasmatodea</taxon>
        <taxon>Anareolatae</taxon>
        <taxon>Phasmatidae</taxon>
        <taxon>Eurycanthinae</taxon>
        <taxon>Dryococelus</taxon>
    </lineage>
</organism>
<feature type="region of interest" description="Disordered" evidence="1">
    <location>
        <begin position="1"/>
        <end position="31"/>
    </location>
</feature>
<gene>
    <name evidence="2" type="ORF">PR048_012242</name>
</gene>
<feature type="compositionally biased region" description="Basic and acidic residues" evidence="1">
    <location>
        <begin position="114"/>
        <end position="123"/>
    </location>
</feature>
<keyword evidence="3" id="KW-1185">Reference proteome</keyword>
<comment type="caution">
    <text evidence="2">The sequence shown here is derived from an EMBL/GenBank/DDBJ whole genome shotgun (WGS) entry which is preliminary data.</text>
</comment>
<name>A0ABQ9HNT6_9NEOP</name>
<protein>
    <submittedName>
        <fullName evidence="2">Uncharacterized protein</fullName>
    </submittedName>
</protein>
<reference evidence="2 3" key="1">
    <citation type="submission" date="2023-02" db="EMBL/GenBank/DDBJ databases">
        <title>LHISI_Scaffold_Assembly.</title>
        <authorList>
            <person name="Stuart O.P."/>
            <person name="Cleave R."/>
            <person name="Magrath M.J.L."/>
            <person name="Mikheyev A.S."/>
        </authorList>
    </citation>
    <scope>NUCLEOTIDE SEQUENCE [LARGE SCALE GENOMIC DNA]</scope>
    <source>
        <strain evidence="2">Daus_M_001</strain>
        <tissue evidence="2">Leg muscle</tissue>
    </source>
</reference>
<evidence type="ECO:0000313" key="2">
    <source>
        <dbReference type="EMBL" id="KAJ8886036.1"/>
    </source>
</evidence>
<sequence length="133" mass="15447">MTRALKKDRGTNREDAPGVNKTSESKIDEVKRVPSFPSYASHYTRKNNPHRRYLDSSLTVRKINIFKEENLYFNVPQKDTCQLCDKLKKVNVPQECEENSLRIKHELHLRKAEAARQSMKDDAVLAQTSKSKE</sequence>
<dbReference type="EMBL" id="JARBHB010000004">
    <property type="protein sequence ID" value="KAJ8886036.1"/>
    <property type="molecule type" value="Genomic_DNA"/>
</dbReference>
<feature type="region of interest" description="Disordered" evidence="1">
    <location>
        <begin position="114"/>
        <end position="133"/>
    </location>
</feature>
<proteinExistence type="predicted"/>
<dbReference type="Proteomes" id="UP001159363">
    <property type="component" value="Chromosome X"/>
</dbReference>
<feature type="compositionally biased region" description="Basic and acidic residues" evidence="1">
    <location>
        <begin position="1"/>
        <end position="16"/>
    </location>
</feature>
<accession>A0ABQ9HNT6</accession>
<evidence type="ECO:0000256" key="1">
    <source>
        <dbReference type="SAM" id="MobiDB-lite"/>
    </source>
</evidence>
<evidence type="ECO:0000313" key="3">
    <source>
        <dbReference type="Proteomes" id="UP001159363"/>
    </source>
</evidence>